<evidence type="ECO:0000313" key="5">
    <source>
        <dbReference type="Proteomes" id="UP000662111"/>
    </source>
</evidence>
<proteinExistence type="predicted"/>
<evidence type="ECO:0000259" key="3">
    <source>
        <dbReference type="PROSITE" id="PS51387"/>
    </source>
</evidence>
<dbReference type="InterPro" id="IPR016169">
    <property type="entry name" value="FAD-bd_PCMH_sub2"/>
</dbReference>
<dbReference type="RefSeq" id="WP_022922315.1">
    <property type="nucleotide sequence ID" value="NZ_BMLB01000007.1"/>
</dbReference>
<dbReference type="Gene3D" id="3.30.465.10">
    <property type="match status" value="1"/>
</dbReference>
<dbReference type="InterPro" id="IPR016167">
    <property type="entry name" value="FAD-bd_PCMH_sub1"/>
</dbReference>
<dbReference type="Pfam" id="PF04030">
    <property type="entry name" value="ALO"/>
    <property type="match status" value="1"/>
</dbReference>
<organism evidence="4 5">
    <name type="scientific">Ornithinimicrobium pekingense</name>
    <dbReference type="NCBI Taxonomy" id="384677"/>
    <lineage>
        <taxon>Bacteria</taxon>
        <taxon>Bacillati</taxon>
        <taxon>Actinomycetota</taxon>
        <taxon>Actinomycetes</taxon>
        <taxon>Micrococcales</taxon>
        <taxon>Ornithinimicrobiaceae</taxon>
        <taxon>Ornithinimicrobium</taxon>
    </lineage>
</organism>
<reference evidence="5" key="1">
    <citation type="journal article" date="2019" name="Int. J. Syst. Evol. Microbiol.">
        <title>The Global Catalogue of Microorganisms (GCM) 10K type strain sequencing project: providing services to taxonomists for standard genome sequencing and annotation.</title>
        <authorList>
            <consortium name="The Broad Institute Genomics Platform"/>
            <consortium name="The Broad Institute Genome Sequencing Center for Infectious Disease"/>
            <person name="Wu L."/>
            <person name="Ma J."/>
        </authorList>
    </citation>
    <scope>NUCLEOTIDE SEQUENCE [LARGE SCALE GENOMIC DNA]</scope>
    <source>
        <strain evidence="5">CGMCC 1.5362</strain>
    </source>
</reference>
<dbReference type="InterPro" id="IPR007173">
    <property type="entry name" value="ALO_C"/>
</dbReference>
<dbReference type="InterPro" id="IPR010031">
    <property type="entry name" value="FAD_lactone_oxidase-like"/>
</dbReference>
<evidence type="ECO:0000256" key="2">
    <source>
        <dbReference type="SAM" id="MobiDB-lite"/>
    </source>
</evidence>
<dbReference type="Gene3D" id="3.30.70.2520">
    <property type="match status" value="1"/>
</dbReference>
<protein>
    <submittedName>
        <fullName evidence="4">Xylitol oxidase</fullName>
    </submittedName>
</protein>
<comment type="caution">
    <text evidence="4">The sequence shown here is derived from an EMBL/GenBank/DDBJ whole genome shotgun (WGS) entry which is preliminary data.</text>
</comment>
<keyword evidence="1" id="KW-0560">Oxidoreductase</keyword>
<sequence>MSTNWGGNLTYAATGLVEPGSVAELRRLLPTLEAPRALGSRHSFSRVADTPGVHVSTAGLPRSVEVDGDKRVVRLEGAVRYGDLAPVVDGAGWALANLASLPHITVAGAVATGTHGSGDRLGSLATEVSALEVVGWDGQLRRVNAGDADFAGAVVSLGRLGVVTALELRLEPSYEVAQTVVDRVPLDGVLADLDAVTALGDSVSLFTTWRSADVLDMVWVKRRLDRPAGLDPVEAIGGRAADGPRHPVPGVDPAPATEQGGAPGPWWTRLPHFRLDHVPSVGREIQSEYLVPRRHGVAALEALRGMADRLAGPLQVCEVRTVAADELWLSGAYGTDVVGLHFTWHLDPAAVCAVLPELEGRLAPLGARPHWGKVHREAELDAATLYPRWGDWLDLLARWGGQDAQTA</sequence>
<dbReference type="SUPFAM" id="SSF56176">
    <property type="entry name" value="FAD-binding/transporter-associated domain-like"/>
    <property type="match status" value="1"/>
</dbReference>
<dbReference type="InterPro" id="IPR006094">
    <property type="entry name" value="Oxid_FAD_bind_N"/>
</dbReference>
<evidence type="ECO:0000256" key="1">
    <source>
        <dbReference type="ARBA" id="ARBA00023002"/>
    </source>
</evidence>
<dbReference type="EMBL" id="BMLB01000007">
    <property type="protein sequence ID" value="GGK79897.1"/>
    <property type="molecule type" value="Genomic_DNA"/>
</dbReference>
<name>A0ABQ2FF89_9MICO</name>
<dbReference type="Gene3D" id="3.30.70.2530">
    <property type="match status" value="1"/>
</dbReference>
<dbReference type="PANTHER" id="PTHR43762:SF1">
    <property type="entry name" value="D-ARABINONO-1,4-LACTONE OXIDASE"/>
    <property type="match status" value="1"/>
</dbReference>
<dbReference type="Proteomes" id="UP000662111">
    <property type="component" value="Unassembled WGS sequence"/>
</dbReference>
<dbReference type="Gene3D" id="3.30.43.10">
    <property type="entry name" value="Uridine Diphospho-n-acetylenolpyruvylglucosamine Reductase, domain 2"/>
    <property type="match status" value="1"/>
</dbReference>
<feature type="domain" description="FAD-binding PCMH-type" evidence="3">
    <location>
        <begin position="9"/>
        <end position="173"/>
    </location>
</feature>
<keyword evidence="5" id="KW-1185">Reference proteome</keyword>
<accession>A0ABQ2FF89</accession>
<feature type="region of interest" description="Disordered" evidence="2">
    <location>
        <begin position="237"/>
        <end position="263"/>
    </location>
</feature>
<dbReference type="PROSITE" id="PS51387">
    <property type="entry name" value="FAD_PCMH"/>
    <property type="match status" value="1"/>
</dbReference>
<evidence type="ECO:0000313" key="4">
    <source>
        <dbReference type="EMBL" id="GGK79897.1"/>
    </source>
</evidence>
<dbReference type="InterPro" id="IPR016166">
    <property type="entry name" value="FAD-bd_PCMH"/>
</dbReference>
<dbReference type="InterPro" id="IPR036318">
    <property type="entry name" value="FAD-bd_PCMH-like_sf"/>
</dbReference>
<gene>
    <name evidence="4" type="primary">xyoA</name>
    <name evidence="4" type="ORF">GCM10011509_30580</name>
</gene>
<dbReference type="PANTHER" id="PTHR43762">
    <property type="entry name" value="L-GULONOLACTONE OXIDASE"/>
    <property type="match status" value="1"/>
</dbReference>
<dbReference type="Pfam" id="PF01565">
    <property type="entry name" value="FAD_binding_4"/>
    <property type="match status" value="1"/>
</dbReference>